<evidence type="ECO:0000313" key="2">
    <source>
        <dbReference type="Proteomes" id="UP000612855"/>
    </source>
</evidence>
<protein>
    <submittedName>
        <fullName evidence="1">Uncharacterized protein</fullName>
    </submittedName>
</protein>
<dbReference type="EMBL" id="BMFJ01000001">
    <property type="protein sequence ID" value="GGE30643.1"/>
    <property type="molecule type" value="Genomic_DNA"/>
</dbReference>
<comment type="caution">
    <text evidence="1">The sequence shown here is derived from an EMBL/GenBank/DDBJ whole genome shotgun (WGS) entry which is preliminary data.</text>
</comment>
<dbReference type="RefSeq" id="WP_188477345.1">
    <property type="nucleotide sequence ID" value="NZ_BMFJ01000001.1"/>
</dbReference>
<reference evidence="2" key="1">
    <citation type="journal article" date="2019" name="Int. J. Syst. Evol. Microbiol.">
        <title>The Global Catalogue of Microorganisms (GCM) 10K type strain sequencing project: providing services to taxonomists for standard genome sequencing and annotation.</title>
        <authorList>
            <consortium name="The Broad Institute Genomics Platform"/>
            <consortium name="The Broad Institute Genome Sequencing Center for Infectious Disease"/>
            <person name="Wu L."/>
            <person name="Ma J."/>
        </authorList>
    </citation>
    <scope>NUCLEOTIDE SEQUENCE [LARGE SCALE GENOMIC DNA]</scope>
    <source>
        <strain evidence="2">CGMCC 1.12664</strain>
    </source>
</reference>
<dbReference type="Proteomes" id="UP000612855">
    <property type="component" value="Unassembled WGS sequence"/>
</dbReference>
<name>A0A917A6I3_9RHOB</name>
<organism evidence="1 2">
    <name type="scientific">Primorskyibacter flagellatus</name>
    <dbReference type="NCBI Taxonomy" id="1387277"/>
    <lineage>
        <taxon>Bacteria</taxon>
        <taxon>Pseudomonadati</taxon>
        <taxon>Pseudomonadota</taxon>
        <taxon>Alphaproteobacteria</taxon>
        <taxon>Rhodobacterales</taxon>
        <taxon>Roseobacteraceae</taxon>
        <taxon>Primorskyibacter</taxon>
    </lineage>
</organism>
<gene>
    <name evidence="1" type="ORF">GCM10011360_18340</name>
</gene>
<keyword evidence="2" id="KW-1185">Reference proteome</keyword>
<accession>A0A917A6I3</accession>
<sequence length="179" mass="20338">MLAIVHKDWIAMAPERQITLLKKLKPEMLCSFVRRIDPANIDISVVRWIAARQELDLGTALTLFFAFQPGRWNLLPRDSFPEDIRARCAVIDVLCQRINCGFYLPIATRRMDDPTVVTDWLKKQRDDAGIGRRGRWVFDAAILAPMTAAKKDRPTGGRIGARPGFIQGLFTPLYVSNRS</sequence>
<proteinExistence type="predicted"/>
<dbReference type="AlphaFoldDB" id="A0A917A6I3"/>
<evidence type="ECO:0000313" key="1">
    <source>
        <dbReference type="EMBL" id="GGE30643.1"/>
    </source>
</evidence>